<evidence type="ECO:0000256" key="1">
    <source>
        <dbReference type="SAM" id="Phobius"/>
    </source>
</evidence>
<dbReference type="AlphaFoldDB" id="A0A0F9MRZ0"/>
<feature type="transmembrane region" description="Helical" evidence="1">
    <location>
        <begin position="120"/>
        <end position="139"/>
    </location>
</feature>
<name>A0A0F9MRZ0_9ZZZZ</name>
<keyword evidence="1" id="KW-0472">Membrane</keyword>
<protein>
    <submittedName>
        <fullName evidence="2">Uncharacterized protein</fullName>
    </submittedName>
</protein>
<keyword evidence="1" id="KW-0812">Transmembrane</keyword>
<dbReference type="EMBL" id="LAZR01008339">
    <property type="protein sequence ID" value="KKM79405.1"/>
    <property type="molecule type" value="Genomic_DNA"/>
</dbReference>
<reference evidence="2" key="1">
    <citation type="journal article" date="2015" name="Nature">
        <title>Complex archaea that bridge the gap between prokaryotes and eukaryotes.</title>
        <authorList>
            <person name="Spang A."/>
            <person name="Saw J.H."/>
            <person name="Jorgensen S.L."/>
            <person name="Zaremba-Niedzwiedzka K."/>
            <person name="Martijn J."/>
            <person name="Lind A.E."/>
            <person name="van Eijk R."/>
            <person name="Schleper C."/>
            <person name="Guy L."/>
            <person name="Ettema T.J."/>
        </authorList>
    </citation>
    <scope>NUCLEOTIDE SEQUENCE</scope>
</reference>
<evidence type="ECO:0000313" key="2">
    <source>
        <dbReference type="EMBL" id="KKM79405.1"/>
    </source>
</evidence>
<sequence length="146" mass="16132">MTTDQDLLLEEFHEAGIWLDGELRPLGWCSIEDEPEIHPNTPDGCCDVCRPADQNLWSRVQQCVVNAKALEGNRYVDKSHGFHEPVRQGPCEAPWNRHPPGGAPWSASWQGLGVALVRQLYCHPALLGLLIVAIVLFILNGLSTAS</sequence>
<keyword evidence="1" id="KW-1133">Transmembrane helix</keyword>
<comment type="caution">
    <text evidence="2">The sequence shown here is derived from an EMBL/GenBank/DDBJ whole genome shotgun (WGS) entry which is preliminary data.</text>
</comment>
<organism evidence="2">
    <name type="scientific">marine sediment metagenome</name>
    <dbReference type="NCBI Taxonomy" id="412755"/>
    <lineage>
        <taxon>unclassified sequences</taxon>
        <taxon>metagenomes</taxon>
        <taxon>ecological metagenomes</taxon>
    </lineage>
</organism>
<proteinExistence type="predicted"/>
<gene>
    <name evidence="2" type="ORF">LCGC14_1350150</name>
</gene>
<accession>A0A0F9MRZ0</accession>